<dbReference type="GO" id="GO:0046961">
    <property type="term" value="F:proton-transporting ATPase activity, rotational mechanism"/>
    <property type="evidence" value="ECO:0007669"/>
    <property type="project" value="InterPro"/>
</dbReference>
<dbReference type="GO" id="GO:0000220">
    <property type="term" value="C:vacuolar proton-transporting V-type ATPase, V0 domain"/>
    <property type="evidence" value="ECO:0007669"/>
    <property type="project" value="InterPro"/>
</dbReference>
<keyword evidence="7 9" id="KW-0406">Ion transport</keyword>
<keyword evidence="3 9" id="KW-0813">Transport</keyword>
<dbReference type="Proteomes" id="UP001153321">
    <property type="component" value="Chromosome Z"/>
</dbReference>
<dbReference type="Pfam" id="PF01496">
    <property type="entry name" value="V_ATPase_I"/>
    <property type="match status" value="1"/>
</dbReference>
<feature type="transmembrane region" description="Helical" evidence="9">
    <location>
        <begin position="397"/>
        <end position="426"/>
    </location>
</feature>
<feature type="transmembrane region" description="Helical" evidence="9">
    <location>
        <begin position="536"/>
        <end position="553"/>
    </location>
</feature>
<evidence type="ECO:0000256" key="7">
    <source>
        <dbReference type="ARBA" id="ARBA00023065"/>
    </source>
</evidence>
<keyword evidence="11" id="KW-1185">Reference proteome</keyword>
<evidence type="ECO:0000313" key="10">
    <source>
        <dbReference type="EMBL" id="CAH1647730.1"/>
    </source>
</evidence>
<sequence>MGCMLRSDPMTLCGMYLQPEVAFDVLSQLGELGCVQFIDMYPDLQLFQRNYVLEVCRYSEMERRLQVIANEMRLNNIPMAEEQNVEATAQPLNEMVQFENMLERWEQDIQDMTANEVSLLKSYFELTEFHYVLTYIGPLLGDSEIRKETLLSSRKRDQQQQQTAAAAGDVVGGRLIVITGVVRRTKCFAFEMMLWRVSHGIVYYKQASDDKILIDPQTRQEIRKVAFLAICQGEALAVRVEKICTGFQVNTFPCPNTQQERMDLMEKLQIRISDLDEVLNKTKYLRCKTLRTVSRSFRLWLAQVKKSKAIYHTMNMMRKEKCLIGECWIPTCDVERVNDILTKCSDDSQSNVPSFTSKIETKQMPPTFHRTNKFTRGFQNLINAYGDSTYRELNPGLYTLVTFPFLFAIMFGDLGHGVILAGFGVWMWRNEKTFDKSNSTNEIWNIFYGGRYVVLLMGLFSIFTGFCYNDIFSKAFLLSNSYWVNLKNVDELSRDEYIDLDPSLETREPYIYGKDPIWALAKNKIMFENSFKMKSSIIIGIIHMMFGIVLSFFNYRYFKRTYSIFLQFFPELMFLTLLFFWLVVMIYMKWFLYGPKEPDQERNTACAPQILLLFIDMVLMSETKPANEGCKEGYIFPSQRTFQMSLVAAALLCVPILLLGTPVYKIITNKKKRVVAVAALLAYKRDLNPDPKILAAMEAEVEKCSESVGELMIHQGVHTIEFVLSTISHTASYLRLWALSLAHAQLSEMLWNMVLAKMALHERTPMGAIKIVIVFSLWAAFTLSILVVMEGLSAFLHCLRLHWVEFMSKFYAGGGWPFRPYSFEVILLSEADKTEAGCKKATGLFQQQ</sequence>
<dbReference type="InterPro" id="IPR026028">
    <property type="entry name" value="V-type_ATPase_116kDa_su_euka"/>
</dbReference>
<evidence type="ECO:0000256" key="2">
    <source>
        <dbReference type="ARBA" id="ARBA00009904"/>
    </source>
</evidence>
<reference evidence="10" key="1">
    <citation type="submission" date="2022-02" db="EMBL/GenBank/DDBJ databases">
        <authorList>
            <person name="King R."/>
        </authorList>
    </citation>
    <scope>NUCLEOTIDE SEQUENCE</scope>
</reference>
<dbReference type="GO" id="GO:0005886">
    <property type="term" value="C:plasma membrane"/>
    <property type="evidence" value="ECO:0007669"/>
    <property type="project" value="TreeGrafter"/>
</dbReference>
<dbReference type="PIRSF" id="PIRSF001293">
    <property type="entry name" value="ATP6V0A1"/>
    <property type="match status" value="1"/>
</dbReference>
<proteinExistence type="inferred from homology"/>
<dbReference type="InterPro" id="IPR002490">
    <property type="entry name" value="V-ATPase_116kDa_su"/>
</dbReference>
<keyword evidence="5 9" id="KW-0375">Hydrogen ion transport</keyword>
<evidence type="ECO:0000256" key="5">
    <source>
        <dbReference type="ARBA" id="ARBA00022781"/>
    </source>
</evidence>
<organism evidence="10 11">
    <name type="scientific">Spodoptera littoralis</name>
    <name type="common">Egyptian cotton leafworm</name>
    <dbReference type="NCBI Taxonomy" id="7109"/>
    <lineage>
        <taxon>Eukaryota</taxon>
        <taxon>Metazoa</taxon>
        <taxon>Ecdysozoa</taxon>
        <taxon>Arthropoda</taxon>
        <taxon>Hexapoda</taxon>
        <taxon>Insecta</taxon>
        <taxon>Pterygota</taxon>
        <taxon>Neoptera</taxon>
        <taxon>Endopterygota</taxon>
        <taxon>Lepidoptera</taxon>
        <taxon>Glossata</taxon>
        <taxon>Ditrysia</taxon>
        <taxon>Noctuoidea</taxon>
        <taxon>Noctuidae</taxon>
        <taxon>Amphipyrinae</taxon>
        <taxon>Spodoptera</taxon>
    </lineage>
</organism>
<name>A0A9P0IH91_SPOLI</name>
<evidence type="ECO:0000256" key="1">
    <source>
        <dbReference type="ARBA" id="ARBA00004141"/>
    </source>
</evidence>
<evidence type="ECO:0000256" key="8">
    <source>
        <dbReference type="ARBA" id="ARBA00023136"/>
    </source>
</evidence>
<feature type="transmembrane region" description="Helical" evidence="9">
    <location>
        <begin position="767"/>
        <end position="789"/>
    </location>
</feature>
<dbReference type="EMBL" id="LR824562">
    <property type="protein sequence ID" value="CAH1647730.1"/>
    <property type="molecule type" value="Genomic_DNA"/>
</dbReference>
<evidence type="ECO:0000256" key="4">
    <source>
        <dbReference type="ARBA" id="ARBA00022692"/>
    </source>
</evidence>
<feature type="transmembrane region" description="Helical" evidence="9">
    <location>
        <begin position="446"/>
        <end position="468"/>
    </location>
</feature>
<comment type="similarity">
    <text evidence="2 9">Belongs to the V-ATPase 116 kDa subunit family.</text>
</comment>
<dbReference type="PANTHER" id="PTHR11629:SF61">
    <property type="entry name" value="V-TYPE PROTON ATPASE SUBUNIT A"/>
    <property type="match status" value="1"/>
</dbReference>
<evidence type="ECO:0000256" key="9">
    <source>
        <dbReference type="RuleBase" id="RU361189"/>
    </source>
</evidence>
<evidence type="ECO:0000313" key="11">
    <source>
        <dbReference type="Proteomes" id="UP001153321"/>
    </source>
</evidence>
<comment type="function">
    <text evidence="9">Essential component of the vacuolar proton pump (V-ATPase), a multimeric enzyme that catalyzes the translocation of protons across the membranes. Required for assembly and activity of the V-ATPase.</text>
</comment>
<keyword evidence="8 9" id="KW-0472">Membrane</keyword>
<keyword evidence="4 9" id="KW-0812">Transmembrane</keyword>
<keyword evidence="6 9" id="KW-1133">Transmembrane helix</keyword>
<accession>A0A9P0IH91</accession>
<gene>
    <name evidence="10" type="ORF">SPLIT_LOCUS13077</name>
</gene>
<dbReference type="PANTHER" id="PTHR11629">
    <property type="entry name" value="VACUOLAR PROTON ATPASES"/>
    <property type="match status" value="1"/>
</dbReference>
<feature type="transmembrane region" description="Helical" evidence="9">
    <location>
        <begin position="641"/>
        <end position="664"/>
    </location>
</feature>
<evidence type="ECO:0000256" key="3">
    <source>
        <dbReference type="ARBA" id="ARBA00022448"/>
    </source>
</evidence>
<dbReference type="GO" id="GO:0007035">
    <property type="term" value="P:vacuolar acidification"/>
    <property type="evidence" value="ECO:0007669"/>
    <property type="project" value="TreeGrafter"/>
</dbReference>
<comment type="subcellular location">
    <subcellularLocation>
        <location evidence="1">Membrane</location>
        <topology evidence="1">Multi-pass membrane protein</topology>
    </subcellularLocation>
</comment>
<feature type="transmembrane region" description="Helical" evidence="9">
    <location>
        <begin position="573"/>
        <end position="592"/>
    </location>
</feature>
<evidence type="ECO:0000256" key="6">
    <source>
        <dbReference type="ARBA" id="ARBA00022989"/>
    </source>
</evidence>
<protein>
    <recommendedName>
        <fullName evidence="9">V-type proton ATPase subunit a</fullName>
    </recommendedName>
</protein>
<dbReference type="GO" id="GO:0051117">
    <property type="term" value="F:ATPase binding"/>
    <property type="evidence" value="ECO:0007669"/>
    <property type="project" value="TreeGrafter"/>
</dbReference>
<dbReference type="AlphaFoldDB" id="A0A9P0IH91"/>